<dbReference type="PANTHER" id="PTHR13315:SF4">
    <property type="entry name" value="METALLOPHOSPHOESTERASE, ISOFORM E"/>
    <property type="match status" value="1"/>
</dbReference>
<feature type="region of interest" description="Disordered" evidence="2">
    <location>
        <begin position="517"/>
        <end position="605"/>
    </location>
</feature>
<organism evidence="4 5">
    <name type="scientific">Epicoccum nigrum</name>
    <name type="common">Soil fungus</name>
    <name type="synonym">Epicoccum purpurascens</name>
    <dbReference type="NCBI Taxonomy" id="105696"/>
    <lineage>
        <taxon>Eukaryota</taxon>
        <taxon>Fungi</taxon>
        <taxon>Dikarya</taxon>
        <taxon>Ascomycota</taxon>
        <taxon>Pezizomycotina</taxon>
        <taxon>Dothideomycetes</taxon>
        <taxon>Pleosporomycetidae</taxon>
        <taxon>Pleosporales</taxon>
        <taxon>Pleosporineae</taxon>
        <taxon>Didymellaceae</taxon>
        <taxon>Epicoccum</taxon>
    </lineage>
</organism>
<feature type="compositionally biased region" description="Polar residues" evidence="2">
    <location>
        <begin position="570"/>
        <end position="584"/>
    </location>
</feature>
<dbReference type="AlphaFoldDB" id="A0A1Y2M0P4"/>
<dbReference type="GO" id="GO:0016020">
    <property type="term" value="C:membrane"/>
    <property type="evidence" value="ECO:0007669"/>
    <property type="project" value="GOC"/>
</dbReference>
<accession>A0A1Y2M0P4</accession>
<feature type="region of interest" description="Disordered" evidence="2">
    <location>
        <begin position="623"/>
        <end position="647"/>
    </location>
</feature>
<keyword evidence="3" id="KW-0812">Transmembrane</keyword>
<feature type="compositionally biased region" description="Low complexity" evidence="2">
    <location>
        <begin position="552"/>
        <end position="569"/>
    </location>
</feature>
<dbReference type="InterPro" id="IPR029052">
    <property type="entry name" value="Metallo-depent_PP-like"/>
</dbReference>
<keyword evidence="5" id="KW-1185">Reference proteome</keyword>
<name>A0A1Y2M0P4_EPING</name>
<evidence type="ECO:0000256" key="1">
    <source>
        <dbReference type="ARBA" id="ARBA00023136"/>
    </source>
</evidence>
<dbReference type="EMBL" id="KZ107843">
    <property type="protein sequence ID" value="OSS49696.1"/>
    <property type="molecule type" value="Genomic_DNA"/>
</dbReference>
<proteinExistence type="predicted"/>
<dbReference type="PANTHER" id="PTHR13315">
    <property type="entry name" value="METALLO PHOSPHOESTERASE RELATED"/>
    <property type="match status" value="1"/>
</dbReference>
<evidence type="ECO:0000313" key="4">
    <source>
        <dbReference type="EMBL" id="OSS49696.1"/>
    </source>
</evidence>
<feature type="transmembrane region" description="Helical" evidence="3">
    <location>
        <begin position="486"/>
        <end position="506"/>
    </location>
</feature>
<dbReference type="GO" id="GO:0005783">
    <property type="term" value="C:endoplasmic reticulum"/>
    <property type="evidence" value="ECO:0007669"/>
    <property type="project" value="TreeGrafter"/>
</dbReference>
<dbReference type="FunCoup" id="A0A1Y2M0P4">
    <property type="interactions" value="503"/>
</dbReference>
<keyword evidence="1 3" id="KW-0472">Membrane</keyword>
<dbReference type="InterPro" id="IPR033308">
    <property type="entry name" value="PGAP5/Cdc1/Ted1"/>
</dbReference>
<dbReference type="SUPFAM" id="SSF56300">
    <property type="entry name" value="Metallo-dependent phosphatases"/>
    <property type="match status" value="1"/>
</dbReference>
<dbReference type="OMA" id="TIQNHLC"/>
<dbReference type="InParanoid" id="A0A1Y2M0P4"/>
<gene>
    <name evidence="4" type="ORF">B5807_05948</name>
</gene>
<feature type="transmembrane region" description="Helical" evidence="3">
    <location>
        <begin position="52"/>
        <end position="70"/>
    </location>
</feature>
<sequence>MTEYDHYGVPAGAYQEPDSFAGQTYRTARAFLLYRAKPFVESRVEHGRWKRLFSLANALVVVWWVVVYWGERGAFNGAVGSCNWDAWENWEEGANPHRLVFVADPQLVDPHTYPGRPWPLNPLTMKYTDQYMRRAYSRIQTELYPDTVFFLGDLFDGGREWSTRTTKSPEKQYQQYGDSYWMNEYRRFGSIFFKHWGDAGTQPRPGQPGRKFISSLPGNHDLGFAKGVQVGVRDRFHAYFGDGNRIDVLGNHTFVSIDSVSLSALGVPSSQELEELWRPTVDFLAGAQEQKHKLTQRELRVQRGLRPYPGFAHREIPTQDLAKATLPHADDPVTDFPTILLTHVPLYRAPGTPCGPLREHWPPSPGAPDRDDRNAISVSGGYQYQNVLNKEISADVASKIGDVRYAFSGDDHDYCELTHRGYASGGGGIKEITVKSISWAMGVRHPGFVLASLWNPVDAMGRPLSGDMAKTVQTRLCLLPDQLGIFFRYAALFALTLVLLGARAALVASNLLPAAAPATSNDDPILPTASVDKHPSFAFNNNNNNDDDDTAAHSTHSSTSSTAANNNTSLQPRSTTSRPRTASPLNGYGYGYSPAPSPLPHHQSTSYALPPVQNAAFHGDEDKKPHAGWVGGGVSTADAGKKRKRKGRKGFALWREEMRATLGRVLVCGLGWYFWLVWRG</sequence>
<evidence type="ECO:0000256" key="3">
    <source>
        <dbReference type="SAM" id="Phobius"/>
    </source>
</evidence>
<dbReference type="GO" id="GO:0006506">
    <property type="term" value="P:GPI anchor biosynthetic process"/>
    <property type="evidence" value="ECO:0007669"/>
    <property type="project" value="InterPro"/>
</dbReference>
<reference evidence="4 5" key="1">
    <citation type="journal article" date="2017" name="Genome Announc.">
        <title>Genome sequence of the saprophytic ascomycete Epicoccum nigrum ICMP 19927 strain isolated from New Zealand.</title>
        <authorList>
            <person name="Fokin M."/>
            <person name="Fleetwood D."/>
            <person name="Weir B.S."/>
            <person name="Villas-Boas S.G."/>
        </authorList>
    </citation>
    <scope>NUCLEOTIDE SEQUENCE [LARGE SCALE GENOMIC DNA]</scope>
    <source>
        <strain evidence="4 5">ICMP 19927</strain>
    </source>
</reference>
<dbReference type="STRING" id="105696.A0A1Y2M0P4"/>
<keyword evidence="3" id="KW-1133">Transmembrane helix</keyword>
<evidence type="ECO:0000313" key="5">
    <source>
        <dbReference type="Proteomes" id="UP000193240"/>
    </source>
</evidence>
<protein>
    <submittedName>
        <fullName evidence="4">Uncharacterized protein</fullName>
    </submittedName>
</protein>
<feature type="transmembrane region" description="Helical" evidence="3">
    <location>
        <begin position="661"/>
        <end position="678"/>
    </location>
</feature>
<dbReference type="Gene3D" id="3.60.21.10">
    <property type="match status" value="1"/>
</dbReference>
<dbReference type="Proteomes" id="UP000193240">
    <property type="component" value="Unassembled WGS sequence"/>
</dbReference>
<evidence type="ECO:0000256" key="2">
    <source>
        <dbReference type="SAM" id="MobiDB-lite"/>
    </source>
</evidence>